<evidence type="ECO:0008006" key="6">
    <source>
        <dbReference type="Google" id="ProtNLM"/>
    </source>
</evidence>
<sequence>MSSMNLEIEKRIEKAIEDLHSQSRTNIAKTARDFNVPYQRLKARWNGRNFYHDMPIGSLIQRKKRLYRAQILATAISILQQSNPSESPHIGEKWLKRWLERHPEYRTRRRKSLDIERLLAQDKNDQWIITRDPRRKIVAGNRTNREYVTVVEAVSTDGFSTPPLIILNARQLRNRWFEDLIDERIAVTDSGYINDLLAYQWIQLFEKSTRLRTKGIWRMLICDGFGSHLTYEFIKFCEDKKILLFFLPPHTSHLLRPLDVGVFNVYKHYHSEAIEAATLTGCMKFSKQDFLAAISEIRTKTFKLHTIRLGFKSSGIWPINPSIVCDKLVEYRPQTPSLPSSPISNSTNISTPKTISGIKRLETKLLDLNQEFSSQSQMIQKLSKGAQSTLYHLNEIHREIEQTQSASAARNARRNMAYSTIKSKGIISSLDVGKMKRNEEKLTDLEAIDKLRSKWKKVMVELRRECRRTGRRLNR</sequence>
<feature type="domain" description="DDE-1" evidence="2">
    <location>
        <begin position="145"/>
        <end position="284"/>
    </location>
</feature>
<evidence type="ECO:0000313" key="5">
    <source>
        <dbReference type="Proteomes" id="UP001220324"/>
    </source>
</evidence>
<dbReference type="InterPro" id="IPR050863">
    <property type="entry name" value="CenT-Element_Derived"/>
</dbReference>
<name>A0AAD6CXN8_9EURO</name>
<dbReference type="Pfam" id="PF03221">
    <property type="entry name" value="HTH_Tnp_Tc5"/>
    <property type="match status" value="1"/>
</dbReference>
<accession>A0AAD6CXN8</accession>
<organism evidence="4 5">
    <name type="scientific">Penicillium frequentans</name>
    <dbReference type="NCBI Taxonomy" id="3151616"/>
    <lineage>
        <taxon>Eukaryota</taxon>
        <taxon>Fungi</taxon>
        <taxon>Dikarya</taxon>
        <taxon>Ascomycota</taxon>
        <taxon>Pezizomycotina</taxon>
        <taxon>Eurotiomycetes</taxon>
        <taxon>Eurotiomycetidae</taxon>
        <taxon>Eurotiales</taxon>
        <taxon>Aspergillaceae</taxon>
        <taxon>Penicillium</taxon>
    </lineage>
</organism>
<dbReference type="Proteomes" id="UP001220324">
    <property type="component" value="Unassembled WGS sequence"/>
</dbReference>
<dbReference type="AlphaFoldDB" id="A0AAD6CXN8"/>
<feature type="domain" description="HTH CENPB-type" evidence="3">
    <location>
        <begin position="60"/>
        <end position="107"/>
    </location>
</feature>
<evidence type="ECO:0000313" key="4">
    <source>
        <dbReference type="EMBL" id="KAJ5543815.1"/>
    </source>
</evidence>
<evidence type="ECO:0000259" key="2">
    <source>
        <dbReference type="Pfam" id="PF03184"/>
    </source>
</evidence>
<evidence type="ECO:0000256" key="1">
    <source>
        <dbReference type="ARBA" id="ARBA00023125"/>
    </source>
</evidence>
<dbReference type="GO" id="GO:0005634">
    <property type="term" value="C:nucleus"/>
    <property type="evidence" value="ECO:0007669"/>
    <property type="project" value="TreeGrafter"/>
</dbReference>
<dbReference type="InterPro" id="IPR006600">
    <property type="entry name" value="HTH_CenpB_DNA-bd_dom"/>
</dbReference>
<dbReference type="GO" id="GO:0003677">
    <property type="term" value="F:DNA binding"/>
    <property type="evidence" value="ECO:0007669"/>
    <property type="project" value="UniProtKB-KW"/>
</dbReference>
<dbReference type="PANTHER" id="PTHR19303:SF74">
    <property type="entry name" value="POGO TRANSPOSABLE ELEMENT WITH KRAB DOMAIN"/>
    <property type="match status" value="1"/>
</dbReference>
<gene>
    <name evidence="4" type="ORF">N7494_005094</name>
</gene>
<comment type="caution">
    <text evidence="4">The sequence shown here is derived from an EMBL/GenBank/DDBJ whole genome shotgun (WGS) entry which is preliminary data.</text>
</comment>
<dbReference type="PANTHER" id="PTHR19303">
    <property type="entry name" value="TRANSPOSON"/>
    <property type="match status" value="1"/>
</dbReference>
<dbReference type="Pfam" id="PF03184">
    <property type="entry name" value="DDE_1"/>
    <property type="match status" value="1"/>
</dbReference>
<keyword evidence="5" id="KW-1185">Reference proteome</keyword>
<evidence type="ECO:0000259" key="3">
    <source>
        <dbReference type="Pfam" id="PF03221"/>
    </source>
</evidence>
<dbReference type="EMBL" id="JAQIZZ010000004">
    <property type="protein sequence ID" value="KAJ5543815.1"/>
    <property type="molecule type" value="Genomic_DNA"/>
</dbReference>
<proteinExistence type="predicted"/>
<protein>
    <recommendedName>
        <fullName evidence="6">DDE-1 domain-containing protein</fullName>
    </recommendedName>
</protein>
<keyword evidence="1" id="KW-0238">DNA-binding</keyword>
<reference evidence="4 5" key="1">
    <citation type="journal article" date="2023" name="IMA Fungus">
        <title>Comparative genomic study of the Penicillium genus elucidates a diverse pangenome and 15 lateral gene transfer events.</title>
        <authorList>
            <person name="Petersen C."/>
            <person name="Sorensen T."/>
            <person name="Nielsen M.R."/>
            <person name="Sondergaard T.E."/>
            <person name="Sorensen J.L."/>
            <person name="Fitzpatrick D.A."/>
            <person name="Frisvad J.C."/>
            <person name="Nielsen K.L."/>
        </authorList>
    </citation>
    <scope>NUCLEOTIDE SEQUENCE [LARGE SCALE GENOMIC DNA]</scope>
    <source>
        <strain evidence="4 5">IBT 35679</strain>
    </source>
</reference>
<dbReference type="InterPro" id="IPR004875">
    <property type="entry name" value="DDE_SF_endonuclease_dom"/>
</dbReference>